<keyword evidence="1" id="KW-0472">Membrane</keyword>
<evidence type="ECO:0000313" key="2">
    <source>
        <dbReference type="EMBL" id="GAN78271.1"/>
    </source>
</evidence>
<dbReference type="RefSeq" id="WP_048862777.1">
    <property type="nucleotide sequence ID" value="NZ_BANB01000714.1"/>
</dbReference>
<evidence type="ECO:0000256" key="1">
    <source>
        <dbReference type="SAM" id="Phobius"/>
    </source>
</evidence>
<gene>
    <name evidence="2" type="ORF">Asru_0715_05</name>
</gene>
<dbReference type="EMBL" id="BANB01000714">
    <property type="protein sequence ID" value="GAN78271.1"/>
    <property type="molecule type" value="Genomic_DNA"/>
</dbReference>
<keyword evidence="3" id="KW-1185">Reference proteome</keyword>
<protein>
    <submittedName>
        <fullName evidence="2">Uncharacterized protein</fullName>
    </submittedName>
</protein>
<organism evidence="2 3">
    <name type="scientific">Acidisphaera rubrifaciens HS-AP3</name>
    <dbReference type="NCBI Taxonomy" id="1231350"/>
    <lineage>
        <taxon>Bacteria</taxon>
        <taxon>Pseudomonadati</taxon>
        <taxon>Pseudomonadota</taxon>
        <taxon>Alphaproteobacteria</taxon>
        <taxon>Acetobacterales</taxon>
        <taxon>Acetobacteraceae</taxon>
        <taxon>Acidisphaera</taxon>
    </lineage>
</organism>
<feature type="transmembrane region" description="Helical" evidence="1">
    <location>
        <begin position="33"/>
        <end position="50"/>
    </location>
</feature>
<name>A0A0D6PA84_9PROT</name>
<proteinExistence type="predicted"/>
<keyword evidence="1" id="KW-1133">Transmembrane helix</keyword>
<reference evidence="2 3" key="1">
    <citation type="submission" date="2012-11" db="EMBL/GenBank/DDBJ databases">
        <title>Whole genome sequence of Acidisphaera rubrifaciens HS-AP3.</title>
        <authorList>
            <person name="Azuma Y."/>
            <person name="Higashiura N."/>
            <person name="Hirakawa H."/>
            <person name="Matsushita K."/>
        </authorList>
    </citation>
    <scope>NUCLEOTIDE SEQUENCE [LARGE SCALE GENOMIC DNA]</scope>
    <source>
        <strain evidence="2 3">HS-AP3</strain>
    </source>
</reference>
<dbReference type="AlphaFoldDB" id="A0A0D6PA84"/>
<sequence length="80" mass="8723">MRWLELGLLAAPALAFAAWWFLARRGGPSARMVTAAVLGLVVMVSALVWLSERRSLGRSDVYVPAIWQNGHLIPGHGRDG</sequence>
<comment type="caution">
    <text evidence="2">The sequence shown here is derived from an EMBL/GenBank/DDBJ whole genome shotgun (WGS) entry which is preliminary data.</text>
</comment>
<evidence type="ECO:0000313" key="3">
    <source>
        <dbReference type="Proteomes" id="UP000032680"/>
    </source>
</evidence>
<dbReference type="Proteomes" id="UP000032680">
    <property type="component" value="Unassembled WGS sequence"/>
</dbReference>
<keyword evidence="1" id="KW-0812">Transmembrane</keyword>
<accession>A0A0D6PA84</accession>